<dbReference type="EMBL" id="JAEHOC010000011">
    <property type="protein sequence ID" value="KAG2437464.1"/>
    <property type="molecule type" value="Genomic_DNA"/>
</dbReference>
<evidence type="ECO:0000313" key="1">
    <source>
        <dbReference type="EMBL" id="KAG2437464.1"/>
    </source>
</evidence>
<protein>
    <submittedName>
        <fullName evidence="1">Uncharacterized protein</fullName>
    </submittedName>
</protein>
<reference evidence="1" key="1">
    <citation type="journal article" date="2020" name="bioRxiv">
        <title>Comparative genomics of Chlamydomonas.</title>
        <authorList>
            <person name="Craig R.J."/>
            <person name="Hasan A.R."/>
            <person name="Ness R.W."/>
            <person name="Keightley P.D."/>
        </authorList>
    </citation>
    <scope>NUCLEOTIDE SEQUENCE</scope>
    <source>
        <strain evidence="1">SAG 7.73</strain>
    </source>
</reference>
<dbReference type="OrthoDB" id="537650at2759"/>
<dbReference type="Proteomes" id="UP000650467">
    <property type="component" value="Unassembled WGS sequence"/>
</dbReference>
<evidence type="ECO:0000313" key="2">
    <source>
        <dbReference type="Proteomes" id="UP000650467"/>
    </source>
</evidence>
<organism evidence="1 2">
    <name type="scientific">Chlamydomonas incerta</name>
    <dbReference type="NCBI Taxonomy" id="51695"/>
    <lineage>
        <taxon>Eukaryota</taxon>
        <taxon>Viridiplantae</taxon>
        <taxon>Chlorophyta</taxon>
        <taxon>core chlorophytes</taxon>
        <taxon>Chlorophyceae</taxon>
        <taxon>CS clade</taxon>
        <taxon>Chlamydomonadales</taxon>
        <taxon>Chlamydomonadaceae</taxon>
        <taxon>Chlamydomonas</taxon>
    </lineage>
</organism>
<name>A0A835TBR8_CHLIN</name>
<dbReference type="AlphaFoldDB" id="A0A835TBR8"/>
<proteinExistence type="predicted"/>
<keyword evidence="2" id="KW-1185">Reference proteome</keyword>
<accession>A0A835TBR8</accession>
<gene>
    <name evidence="1" type="ORF">HXX76_006114</name>
</gene>
<sequence>MANEPAGRPPWRTLLDEAASLRDLHGDSRVWELSSHHRDGRPPRLFLDPCGASVASMREWASLRCRLAGQQGRHWSSAPRSLMVSGLVQTGKTYTLNEVLPAVLAEALRAQPPDHPLAAMAVLRLNCLSLKLRAGAEGLLFSLLAEMMGWAEDARVPAPVLVLVDELQALLQPTTMNGRPDGTELDAAGGAYLRDGLLRQLLVAGPRHVLLALTGSGMAAVWGALAAMPVGGAAPLHCVRVVNLPSSSPPDLMLRLLEHSLPLWGLEAGDGGDVGGGIKAELMAWSGGSPALCTALAEGWISSGGGGGGGGPLAAYAPHFLRDELHAEVEVAWARSLAHLTNPQRGALLDLCCPELGACADDIADTGLWRFLQPHLTATAATAAAQDGGGSGGYFYLGDASQRQLLRTAIARYAGQLQRTGGWAGGLDSLEAGGLTLAQLDWGWQLLRLGEVAKHLQGATGGGGGGGAGADLSANMVLGVTEFTAMLEARAG</sequence>
<comment type="caution">
    <text evidence="1">The sequence shown here is derived from an EMBL/GenBank/DDBJ whole genome shotgun (WGS) entry which is preliminary data.</text>
</comment>